<name>A0ABW4BJ65_9LACO</name>
<protein>
    <submittedName>
        <fullName evidence="1">Accessory Sec system protein Asp3</fullName>
    </submittedName>
</protein>
<organism evidence="1 2">
    <name type="scientific">Lacticaseibacillus suilingensis</name>
    <dbReference type="NCBI Taxonomy" id="2799577"/>
    <lineage>
        <taxon>Bacteria</taxon>
        <taxon>Bacillati</taxon>
        <taxon>Bacillota</taxon>
        <taxon>Bacilli</taxon>
        <taxon>Lactobacillales</taxon>
        <taxon>Lactobacillaceae</taxon>
        <taxon>Lacticaseibacillus</taxon>
    </lineage>
</organism>
<comment type="caution">
    <text evidence="1">The sequence shown here is derived from an EMBL/GenBank/DDBJ whole genome shotgun (WGS) entry which is preliminary data.</text>
</comment>
<dbReference type="InterPro" id="IPR022259">
    <property type="entry name" value="Acessory_Sec_prot_Asp3"/>
</dbReference>
<accession>A0ABW4BJ65</accession>
<reference evidence="2" key="1">
    <citation type="journal article" date="2019" name="Int. J. Syst. Evol. Microbiol.">
        <title>The Global Catalogue of Microorganisms (GCM) 10K type strain sequencing project: providing services to taxonomists for standard genome sequencing and annotation.</title>
        <authorList>
            <consortium name="The Broad Institute Genomics Platform"/>
            <consortium name="The Broad Institute Genome Sequencing Center for Infectious Disease"/>
            <person name="Wu L."/>
            <person name="Ma J."/>
        </authorList>
    </citation>
    <scope>NUCLEOTIDE SEQUENCE [LARGE SCALE GENOMIC DNA]</scope>
    <source>
        <strain evidence="2">CCM 9110</strain>
    </source>
</reference>
<sequence length="262" mass="29210">MTALYSLFWEPGTGETFDYGSLIDYQPQRVVQYRNPLLSPSRIIHAWHDSQWQQQATPAVPLPLLIPGTTYQFFIDAEQTPANSVGLAIDYYDRQGQRIDDDLHDALHGQFTLPKQTATYQLSLITLNNEHLTFRSLLIGPAAALKNAQVGWPRTDRITNIDCDKSNQDGILDIVLMRQRIGVEALPMPQARHQVYLKLSPTELATPELGQSALQALVKPIVAHYGQARVSRASIRTSGRGTAQAASWLQQLQAGLANKSLR</sequence>
<dbReference type="RefSeq" id="WP_204119555.1">
    <property type="nucleotide sequence ID" value="NZ_BOLV01000017.1"/>
</dbReference>
<dbReference type="Pfam" id="PF15432">
    <property type="entry name" value="Sec-ASP3"/>
    <property type="match status" value="1"/>
</dbReference>
<keyword evidence="2" id="KW-1185">Reference proteome</keyword>
<evidence type="ECO:0000313" key="1">
    <source>
        <dbReference type="EMBL" id="MFD1399865.1"/>
    </source>
</evidence>
<dbReference type="NCBIfam" id="TIGR03711">
    <property type="entry name" value="acc_sec_asp3"/>
    <property type="match status" value="1"/>
</dbReference>
<dbReference type="EMBL" id="JBHTOA010000045">
    <property type="protein sequence ID" value="MFD1399865.1"/>
    <property type="molecule type" value="Genomic_DNA"/>
</dbReference>
<proteinExistence type="predicted"/>
<gene>
    <name evidence="1" type="primary">asp3</name>
    <name evidence="1" type="ORF">ACFQ41_11145</name>
</gene>
<evidence type="ECO:0000313" key="2">
    <source>
        <dbReference type="Proteomes" id="UP001597199"/>
    </source>
</evidence>
<dbReference type="Proteomes" id="UP001597199">
    <property type="component" value="Unassembled WGS sequence"/>
</dbReference>